<comment type="caution">
    <text evidence="5">The sequence shown here is derived from an EMBL/GenBank/DDBJ whole genome shotgun (WGS) entry which is preliminary data.</text>
</comment>
<dbReference type="InterPro" id="IPR056833">
    <property type="entry name" value="ARM_TT21_N"/>
</dbReference>
<dbReference type="PANTHER" id="PTHR44858">
    <property type="entry name" value="TETRATRICOPEPTIDE REPEAT PROTEIN 6"/>
    <property type="match status" value="1"/>
</dbReference>
<dbReference type="AlphaFoldDB" id="A0A8J7TM28"/>
<feature type="domain" description="Tetratricopeptide repeat protein 21A/21B N-terminal ARM repeat" evidence="4">
    <location>
        <begin position="180"/>
        <end position="313"/>
    </location>
</feature>
<evidence type="ECO:0000313" key="5">
    <source>
        <dbReference type="EMBL" id="MBN8659593.1"/>
    </source>
</evidence>
<dbReference type="Pfam" id="PF25062">
    <property type="entry name" value="ARM_TT21_N"/>
    <property type="match status" value="1"/>
</dbReference>
<dbReference type="Gene3D" id="1.25.40.10">
    <property type="entry name" value="Tetratricopeptide repeat domain"/>
    <property type="match status" value="4"/>
</dbReference>
<evidence type="ECO:0000256" key="1">
    <source>
        <dbReference type="ARBA" id="ARBA00022737"/>
    </source>
</evidence>
<dbReference type="Proteomes" id="UP000664277">
    <property type="component" value="Unassembled WGS sequence"/>
</dbReference>
<evidence type="ECO:0000313" key="6">
    <source>
        <dbReference type="Proteomes" id="UP000664277"/>
    </source>
</evidence>
<protein>
    <submittedName>
        <fullName evidence="5">Tetratricopeptide repeat protein</fullName>
    </submittedName>
</protein>
<dbReference type="PROSITE" id="PS50005">
    <property type="entry name" value="TPR"/>
    <property type="match status" value="2"/>
</dbReference>
<evidence type="ECO:0000256" key="3">
    <source>
        <dbReference type="PROSITE-ProRule" id="PRU00339"/>
    </source>
</evidence>
<dbReference type="SUPFAM" id="SSF48452">
    <property type="entry name" value="TPR-like"/>
    <property type="match status" value="1"/>
</dbReference>
<dbReference type="InterPro" id="IPR011990">
    <property type="entry name" value="TPR-like_helical_dom_sf"/>
</dbReference>
<feature type="repeat" description="TPR" evidence="3">
    <location>
        <begin position="191"/>
        <end position="224"/>
    </location>
</feature>
<dbReference type="InterPro" id="IPR050498">
    <property type="entry name" value="Ycf3"/>
</dbReference>
<gene>
    <name evidence="5" type="ORF">J0M35_04475</name>
</gene>
<evidence type="ECO:0000259" key="4">
    <source>
        <dbReference type="Pfam" id="PF25062"/>
    </source>
</evidence>
<dbReference type="InterPro" id="IPR019734">
    <property type="entry name" value="TPR_rpt"/>
</dbReference>
<feature type="repeat" description="TPR" evidence="3">
    <location>
        <begin position="225"/>
        <end position="258"/>
    </location>
</feature>
<reference evidence="5" key="1">
    <citation type="submission" date="2021-02" db="EMBL/GenBank/DDBJ databases">
        <title>Genome-Resolved Metagenomics of a Microbial Community Performing Photosynthetic Biological Nutrient Removal.</title>
        <authorList>
            <person name="Mcdaniel E.A."/>
        </authorList>
    </citation>
    <scope>NUCLEOTIDE SEQUENCE</scope>
    <source>
        <strain evidence="5">UWPOB_OBS1</strain>
    </source>
</reference>
<evidence type="ECO:0000256" key="2">
    <source>
        <dbReference type="ARBA" id="ARBA00022803"/>
    </source>
</evidence>
<keyword evidence="2 3" id="KW-0802">TPR repeat</keyword>
<accession>A0A8J7TM28</accession>
<dbReference type="SMART" id="SM00028">
    <property type="entry name" value="TPR"/>
    <property type="match status" value="6"/>
</dbReference>
<dbReference type="EMBL" id="JAFLCK010000004">
    <property type="protein sequence ID" value="MBN8659593.1"/>
    <property type="molecule type" value="Genomic_DNA"/>
</dbReference>
<keyword evidence="1" id="KW-0677">Repeat</keyword>
<dbReference type="PANTHER" id="PTHR44858:SF1">
    <property type="entry name" value="UDP-N-ACETYLGLUCOSAMINE--PEPTIDE N-ACETYLGLUCOSAMINYLTRANSFERASE SPINDLY-RELATED"/>
    <property type="match status" value="1"/>
</dbReference>
<name>A0A8J7TM28_9BACT</name>
<organism evidence="5 6">
    <name type="scientific">Candidatus Obscuribacter phosphatis</name>
    <dbReference type="NCBI Taxonomy" id="1906157"/>
    <lineage>
        <taxon>Bacteria</taxon>
        <taxon>Bacillati</taxon>
        <taxon>Candidatus Melainabacteria</taxon>
        <taxon>Candidatus Obscuribacterales</taxon>
        <taxon>Candidatus Obscuribacteraceae</taxon>
        <taxon>Candidatus Obscuribacter</taxon>
    </lineage>
</organism>
<proteinExistence type="predicted"/>
<sequence length="387" mass="44858">MTDPASRTPEQNESIKLKSEIWSKRRMEAEKLLSQGRREDAAKIVEETLNERRILGLDLLSELDFLGDLYAKGGNSEKCLHYYEEMLSQRQKQCEVEEDSTLIYPLEKYAGALEKFGKRDKAGQLRKRVATIQRLQKTKPSFVAPEKLSEQTRLKEAERCRVYGANLIKADLYERAQIYLENSLKLNKNDAQTYLLLAQVYCWQDKFVKAKGLLDTAIKLNPSFSQAYRDRGYIWQNQKQYSKAIEDFEKAHILNKEDLDSLGAKAKLLDNTGKHADAVKTYSQIITENEALYWPYIQRAVAYTNLKDYEKAIADYTVLVKRAPSDSDYREFRAETEVKAGKLAEALRDYKELVHLKPENTYFKQKLIEVEQKIKTTKEDSSSSLRN</sequence>